<feature type="transmembrane region" description="Helical" evidence="1">
    <location>
        <begin position="12"/>
        <end position="35"/>
    </location>
</feature>
<proteinExistence type="predicted"/>
<feature type="transmembrane region" description="Helical" evidence="1">
    <location>
        <begin position="47"/>
        <end position="72"/>
    </location>
</feature>
<reference evidence="2 3" key="1">
    <citation type="journal article" date="2012" name="Science">
        <title>The Paleozoic origin of enzymatic lignin decomposition reconstructed from 31 fungal genomes.</title>
        <authorList>
            <person name="Floudas D."/>
            <person name="Binder M."/>
            <person name="Riley R."/>
            <person name="Barry K."/>
            <person name="Blanchette R.A."/>
            <person name="Henrissat B."/>
            <person name="Martinez A.T."/>
            <person name="Otillar R."/>
            <person name="Spatafora J.W."/>
            <person name="Yadav J.S."/>
            <person name="Aerts A."/>
            <person name="Benoit I."/>
            <person name="Boyd A."/>
            <person name="Carlson A."/>
            <person name="Copeland A."/>
            <person name="Coutinho P.M."/>
            <person name="de Vries R.P."/>
            <person name="Ferreira P."/>
            <person name="Findley K."/>
            <person name="Foster B."/>
            <person name="Gaskell J."/>
            <person name="Glotzer D."/>
            <person name="Gorecki P."/>
            <person name="Heitman J."/>
            <person name="Hesse C."/>
            <person name="Hori C."/>
            <person name="Igarashi K."/>
            <person name="Jurgens J.A."/>
            <person name="Kallen N."/>
            <person name="Kersten P."/>
            <person name="Kohler A."/>
            <person name="Kuees U."/>
            <person name="Kumar T.K.A."/>
            <person name="Kuo A."/>
            <person name="LaButti K."/>
            <person name="Larrondo L.F."/>
            <person name="Lindquist E."/>
            <person name="Ling A."/>
            <person name="Lombard V."/>
            <person name="Lucas S."/>
            <person name="Lundell T."/>
            <person name="Martin R."/>
            <person name="McLaughlin D.J."/>
            <person name="Morgenstern I."/>
            <person name="Morin E."/>
            <person name="Murat C."/>
            <person name="Nagy L.G."/>
            <person name="Nolan M."/>
            <person name="Ohm R.A."/>
            <person name="Patyshakuliyeva A."/>
            <person name="Rokas A."/>
            <person name="Ruiz-Duenas F.J."/>
            <person name="Sabat G."/>
            <person name="Salamov A."/>
            <person name="Samejima M."/>
            <person name="Schmutz J."/>
            <person name="Slot J.C."/>
            <person name="St John F."/>
            <person name="Stenlid J."/>
            <person name="Sun H."/>
            <person name="Sun S."/>
            <person name="Syed K."/>
            <person name="Tsang A."/>
            <person name="Wiebenga A."/>
            <person name="Young D."/>
            <person name="Pisabarro A."/>
            <person name="Eastwood D.C."/>
            <person name="Martin F."/>
            <person name="Cullen D."/>
            <person name="Grigoriev I.V."/>
            <person name="Hibbett D.S."/>
        </authorList>
    </citation>
    <scope>NUCLEOTIDE SEQUENCE [LARGE SCALE GENOMIC DNA]</scope>
    <source>
        <strain evidence="2 3">ATCC 11539</strain>
    </source>
</reference>
<dbReference type="EMBL" id="KB469308">
    <property type="protein sequence ID" value="EPQ52284.1"/>
    <property type="molecule type" value="Genomic_DNA"/>
</dbReference>
<organism evidence="2 3">
    <name type="scientific">Gloeophyllum trabeum (strain ATCC 11539 / FP-39264 / Madison 617)</name>
    <name type="common">Brown rot fungus</name>
    <dbReference type="NCBI Taxonomy" id="670483"/>
    <lineage>
        <taxon>Eukaryota</taxon>
        <taxon>Fungi</taxon>
        <taxon>Dikarya</taxon>
        <taxon>Basidiomycota</taxon>
        <taxon>Agaricomycotina</taxon>
        <taxon>Agaricomycetes</taxon>
        <taxon>Gloeophyllales</taxon>
        <taxon>Gloeophyllaceae</taxon>
        <taxon>Gloeophyllum</taxon>
    </lineage>
</organism>
<feature type="transmembrane region" description="Helical" evidence="1">
    <location>
        <begin position="169"/>
        <end position="191"/>
    </location>
</feature>
<keyword evidence="1" id="KW-0812">Transmembrane</keyword>
<evidence type="ECO:0000313" key="3">
    <source>
        <dbReference type="Proteomes" id="UP000030669"/>
    </source>
</evidence>
<evidence type="ECO:0000313" key="2">
    <source>
        <dbReference type="EMBL" id="EPQ52284.1"/>
    </source>
</evidence>
<sequence>MALSLLRDNIIGLWVVTLLYGVHLVVFTGSICVILSRWRQSAFSKGLLIVTALLFLCATAQMICTLLVAVFARDLTGPLPIRVQTYLKLPDGKPTLSSTLTADAVAATMLDRKNFNNLLVCVEYAVTIANVLVTDGLLASSLAPFTWLPLTMSKIWRCYMVWGRHRWIVVLPILLLLVGSGVGLDVVVVAAKMYLIRMRAPLAAPVPLPGWNDLAKQVWPLAGASYTIYFVNNLLITGLIAYRIWSSARHISKHFRQGHGRKYFFIMHLLIESGSLYAAALFVLAILCWIENPYFGYVEDLANGLAGIIPTLVIVLVGLNRDSAPGTRNTEFHDNTGVLPPLEFSHPDQAGDPGLHINLGRMASSKGDAPDIGCSDTTATVYSRNTGKSDII</sequence>
<feature type="transmembrane region" description="Helical" evidence="1">
    <location>
        <begin position="124"/>
        <end position="148"/>
    </location>
</feature>
<gene>
    <name evidence="2" type="ORF">GLOTRDRAFT_132402</name>
</gene>
<feature type="transmembrane region" description="Helical" evidence="1">
    <location>
        <begin position="301"/>
        <end position="319"/>
    </location>
</feature>
<dbReference type="AlphaFoldDB" id="S7RI48"/>
<feature type="transmembrane region" description="Helical" evidence="1">
    <location>
        <begin position="218"/>
        <end position="242"/>
    </location>
</feature>
<dbReference type="GeneID" id="19302485"/>
<keyword evidence="1" id="KW-0472">Membrane</keyword>
<evidence type="ECO:0000256" key="1">
    <source>
        <dbReference type="SAM" id="Phobius"/>
    </source>
</evidence>
<protein>
    <recommendedName>
        <fullName evidence="4">Integral membrane protein</fullName>
    </recommendedName>
</protein>
<dbReference type="RefSeq" id="XP_007869451.1">
    <property type="nucleotide sequence ID" value="XM_007871260.1"/>
</dbReference>
<dbReference type="OrthoDB" id="3174319at2759"/>
<dbReference type="KEGG" id="gtr:GLOTRDRAFT_132402"/>
<keyword evidence="1" id="KW-1133">Transmembrane helix</keyword>
<evidence type="ECO:0008006" key="4">
    <source>
        <dbReference type="Google" id="ProtNLM"/>
    </source>
</evidence>
<feature type="transmembrane region" description="Helical" evidence="1">
    <location>
        <begin position="263"/>
        <end position="289"/>
    </location>
</feature>
<name>S7RI48_GLOTA</name>
<accession>S7RI48</accession>
<dbReference type="Proteomes" id="UP000030669">
    <property type="component" value="Unassembled WGS sequence"/>
</dbReference>
<dbReference type="HOGENOM" id="CLU_044614_2_1_1"/>
<keyword evidence="3" id="KW-1185">Reference proteome</keyword>
<dbReference type="OMA" id="MWLESIM"/>